<accession>A0ACC1LN04</accession>
<reference evidence="1" key="1">
    <citation type="submission" date="2022-07" db="EMBL/GenBank/DDBJ databases">
        <title>Phylogenomic reconstructions and comparative analyses of Kickxellomycotina fungi.</title>
        <authorList>
            <person name="Reynolds N.K."/>
            <person name="Stajich J.E."/>
            <person name="Barry K."/>
            <person name="Grigoriev I.V."/>
            <person name="Crous P."/>
            <person name="Smith M.E."/>
        </authorList>
    </citation>
    <scope>NUCLEOTIDE SEQUENCE</scope>
    <source>
        <strain evidence="1">CBS 102833</strain>
    </source>
</reference>
<proteinExistence type="predicted"/>
<sequence length="820" mass="90743">MASSKSKLSSSSTPNKHKFKPTADISHANSAKTELDTVAKLDAERLAEEKIRFDSDVLAMAYPWDEAARTVAADSTKLVAEALESFLHHTPEADVLNLPPQLDNSNLRGKLTLLAKAVKPWLLPSTDKVADLLSKEKAIYLYFRDVVLFVMECLQALHADSDIPAHYRLLLPNSTGSDSKGKDSTQGFKMDQVLVLRPWSDEIEQGVKDWHYADILAVAEAKVPDSAAAIKSASSTAGTALSSFVDGRVPPKRKAAQGQMLCYSRPIYEHQHNRILIWGLTICGSLVRLYNSGPDCALSSADLDMRDAGGRRQFVEWLVHMSLGEDEQRGFNPAVQFVDDKQRGKYWKIDVPAIVDEGYHSNCTDYVTSYYSRGPTVVAGSSFGRNTRGFPATKDIDNIDRPDVFVKTAWQHTERKPNSTRLSELDCLKLIKKEFGSSKDGINVPILVAGGVMAKRLNDGSFVPLTTDAFYSSDILQRHEVVESSLAIDDEPNPLAEPSQPPLIAFRQQYALVTDKICEPLKSVKTADELIVVLFDAMRAHSWILENCGLLHRDISPNNIMVGRNEAASDRPSVYGMLIDFDCAINPNLERTARPERTGTKPFMSVANLEGHPEQRTELDDWESLLYVLCWISTFGINANDRGVLAKANKELTIPLEISLWHANSDMVAIAAKKRSHLHDLDSFAGDITDRFPTQGEDDKLPDYFSLQCLAIDLYEALFQNPDVDASCRGARKKKDTAVVFKRSMHRFGPRKDGGTLQSFKNMTIESNGSTDNPAKSASNDPFVNRMEDSAKSTIIESLKGVLEYHAGIANDALTAASNE</sequence>
<dbReference type="EMBL" id="JANBUP010000377">
    <property type="protein sequence ID" value="KAJ2811695.1"/>
    <property type="molecule type" value="Genomic_DNA"/>
</dbReference>
<organism evidence="1 2">
    <name type="scientific">Coemansia furcata</name>
    <dbReference type="NCBI Taxonomy" id="417177"/>
    <lineage>
        <taxon>Eukaryota</taxon>
        <taxon>Fungi</taxon>
        <taxon>Fungi incertae sedis</taxon>
        <taxon>Zoopagomycota</taxon>
        <taxon>Kickxellomycotina</taxon>
        <taxon>Kickxellomycetes</taxon>
        <taxon>Kickxellales</taxon>
        <taxon>Kickxellaceae</taxon>
        <taxon>Coemansia</taxon>
    </lineage>
</organism>
<keyword evidence="2" id="KW-1185">Reference proteome</keyword>
<evidence type="ECO:0000313" key="2">
    <source>
        <dbReference type="Proteomes" id="UP001140096"/>
    </source>
</evidence>
<protein>
    <submittedName>
        <fullName evidence="1">Uncharacterized protein</fullName>
    </submittedName>
</protein>
<evidence type="ECO:0000313" key="1">
    <source>
        <dbReference type="EMBL" id="KAJ2811695.1"/>
    </source>
</evidence>
<gene>
    <name evidence="1" type="ORF">H4S07_001895</name>
</gene>
<dbReference type="Proteomes" id="UP001140096">
    <property type="component" value="Unassembled WGS sequence"/>
</dbReference>
<name>A0ACC1LN04_9FUNG</name>
<comment type="caution">
    <text evidence="1">The sequence shown here is derived from an EMBL/GenBank/DDBJ whole genome shotgun (WGS) entry which is preliminary data.</text>
</comment>